<evidence type="ECO:0000313" key="13">
    <source>
        <dbReference type="EMBL" id="AWI53362.1"/>
    </source>
</evidence>
<dbReference type="Pfam" id="PF02518">
    <property type="entry name" value="HATPase_c"/>
    <property type="match status" value="1"/>
</dbReference>
<dbReference type="Gene3D" id="1.10.287.130">
    <property type="match status" value="1"/>
</dbReference>
<dbReference type="InterPro" id="IPR000014">
    <property type="entry name" value="PAS"/>
</dbReference>
<feature type="domain" description="PAC" evidence="12">
    <location>
        <begin position="344"/>
        <end position="396"/>
    </location>
</feature>
<dbReference type="InterPro" id="IPR003594">
    <property type="entry name" value="HATPase_dom"/>
</dbReference>
<dbReference type="GO" id="GO:0005524">
    <property type="term" value="F:ATP binding"/>
    <property type="evidence" value="ECO:0007669"/>
    <property type="project" value="UniProtKB-KW"/>
</dbReference>
<evidence type="ECO:0000256" key="6">
    <source>
        <dbReference type="ARBA" id="ARBA00022777"/>
    </source>
</evidence>
<proteinExistence type="predicted"/>
<dbReference type="SMART" id="SM00387">
    <property type="entry name" value="HATPase_c"/>
    <property type="match status" value="1"/>
</dbReference>
<feature type="transmembrane region" description="Helical" evidence="9">
    <location>
        <begin position="233"/>
        <end position="252"/>
    </location>
</feature>
<dbReference type="SUPFAM" id="SSF55785">
    <property type="entry name" value="PYP-like sensor domain (PAS domain)"/>
    <property type="match status" value="1"/>
</dbReference>
<organism evidence="13 14">
    <name type="scientific">Aquabacterium olei</name>
    <dbReference type="NCBI Taxonomy" id="1296669"/>
    <lineage>
        <taxon>Bacteria</taxon>
        <taxon>Pseudomonadati</taxon>
        <taxon>Pseudomonadota</taxon>
        <taxon>Betaproteobacteria</taxon>
        <taxon>Burkholderiales</taxon>
        <taxon>Aquabacterium</taxon>
    </lineage>
</organism>
<gene>
    <name evidence="13" type="ORF">DEH84_07910</name>
</gene>
<evidence type="ECO:0000256" key="4">
    <source>
        <dbReference type="ARBA" id="ARBA00022679"/>
    </source>
</evidence>
<dbReference type="InterPro" id="IPR036097">
    <property type="entry name" value="HisK_dim/P_sf"/>
</dbReference>
<dbReference type="KEGG" id="aon:DEH84_07910"/>
<dbReference type="SMART" id="SM00091">
    <property type="entry name" value="PAS"/>
    <property type="match status" value="1"/>
</dbReference>
<evidence type="ECO:0000259" key="12">
    <source>
        <dbReference type="PROSITE" id="PS50113"/>
    </source>
</evidence>
<dbReference type="PROSITE" id="PS50109">
    <property type="entry name" value="HIS_KIN"/>
    <property type="match status" value="1"/>
</dbReference>
<evidence type="ECO:0000256" key="9">
    <source>
        <dbReference type="SAM" id="Phobius"/>
    </source>
</evidence>
<dbReference type="Pfam" id="PF00512">
    <property type="entry name" value="HisKA"/>
    <property type="match status" value="1"/>
</dbReference>
<accession>A0A2U8FQM7</accession>
<evidence type="ECO:0000313" key="14">
    <source>
        <dbReference type="Proteomes" id="UP000244892"/>
    </source>
</evidence>
<dbReference type="Gene3D" id="3.30.450.20">
    <property type="entry name" value="PAS domain"/>
    <property type="match status" value="1"/>
</dbReference>
<dbReference type="InterPro" id="IPR001610">
    <property type="entry name" value="PAC"/>
</dbReference>
<dbReference type="InterPro" id="IPR004358">
    <property type="entry name" value="Sig_transdc_His_kin-like_C"/>
</dbReference>
<dbReference type="SMART" id="SM00388">
    <property type="entry name" value="HisKA"/>
    <property type="match status" value="1"/>
</dbReference>
<name>A0A2U8FQM7_9BURK</name>
<evidence type="ECO:0000256" key="7">
    <source>
        <dbReference type="ARBA" id="ARBA00022840"/>
    </source>
</evidence>
<feature type="domain" description="PAS" evidence="11">
    <location>
        <begin position="268"/>
        <end position="313"/>
    </location>
</feature>
<dbReference type="GO" id="GO:0006355">
    <property type="term" value="P:regulation of DNA-templated transcription"/>
    <property type="evidence" value="ECO:0007669"/>
    <property type="project" value="InterPro"/>
</dbReference>
<dbReference type="PROSITE" id="PS50113">
    <property type="entry name" value="PAC"/>
    <property type="match status" value="1"/>
</dbReference>
<evidence type="ECO:0000256" key="2">
    <source>
        <dbReference type="ARBA" id="ARBA00012438"/>
    </source>
</evidence>
<sequence length="653" mass="72097">MRLFGVAVRLVPGLWAWPLVLTLVFVVGVMAWLRAVEHADREAQMAAMISDALSLEAQINGRLDSELTRMKVLADGISGRRLGPDAFARHPMVLDGLRRFWVSVTWIGNEGRVMATVPEETPAQRSAAQATLDDVGLTGHLHLPLTDGKGRVAGALVVRYSTSELLRQKVPWWLASKYDVRLVDDLGGVYASTQPGPRTPEQAWYRVSMGPTLPQAWLELSARDRIPPWWRTLPVALMGGFVLLLFATSAMLRRQMRSVSRAEEAWRTEAAWRTAMEDSLAVGLRARDLDGRLVYVNKTMADMVGYQPEELVGLLPPMPYWLPDEIGQSMTRHLRNMAGKAPRMGYESRWQHRDGRVVDVMIFEAPLVDAKGQQIGWMASVLNITERKQMEERERRQMEAMAHQARLTMLGEVASTLAHELNQPLTVIASYNAGVINALSRQPEADPQLLKALQRMGEQAAHAGRIVKRIREFLTRREPQLEPCGLPAVIESGMALLRKDIARLNVELAMDCPANLPEVVADPVLLEQVVVNLVRNACDAVGTQDGPRRVSVRVACLPADDGERARVRVCVEDNGPGLGGRTTEQICAPFFSTKAEGMGMGLAICRSIIELHYGTMEAAERPEGGASLCFTLPVADGAAEVEGEIEGQRAQEA</sequence>
<dbReference type="SUPFAM" id="SSF55874">
    <property type="entry name" value="ATPase domain of HSP90 chaperone/DNA topoisomerase II/histidine kinase"/>
    <property type="match status" value="1"/>
</dbReference>
<dbReference type="InterPro" id="IPR035965">
    <property type="entry name" value="PAS-like_dom_sf"/>
</dbReference>
<dbReference type="AlphaFoldDB" id="A0A2U8FQM7"/>
<reference evidence="13 14" key="1">
    <citation type="submission" date="2018-05" db="EMBL/GenBank/DDBJ databases">
        <title>complete genome sequence of Aquabacterium olei NBRC 110486.</title>
        <authorList>
            <person name="Tang B."/>
            <person name="Chang J."/>
            <person name="Zhang L."/>
            <person name="Yang H."/>
        </authorList>
    </citation>
    <scope>NUCLEOTIDE SEQUENCE [LARGE SCALE GENOMIC DNA]</scope>
    <source>
        <strain evidence="13 14">NBRC 110486</strain>
    </source>
</reference>
<dbReference type="CDD" id="cd00130">
    <property type="entry name" value="PAS"/>
    <property type="match status" value="1"/>
</dbReference>
<dbReference type="InterPro" id="IPR013767">
    <property type="entry name" value="PAS_fold"/>
</dbReference>
<dbReference type="GO" id="GO:0000155">
    <property type="term" value="F:phosphorelay sensor kinase activity"/>
    <property type="evidence" value="ECO:0007669"/>
    <property type="project" value="InterPro"/>
</dbReference>
<dbReference type="EMBL" id="CP029210">
    <property type="protein sequence ID" value="AWI53362.1"/>
    <property type="molecule type" value="Genomic_DNA"/>
</dbReference>
<dbReference type="InterPro" id="IPR036890">
    <property type="entry name" value="HATPase_C_sf"/>
</dbReference>
<keyword evidence="7" id="KW-0067">ATP-binding</keyword>
<dbReference type="InterPro" id="IPR005467">
    <property type="entry name" value="His_kinase_dom"/>
</dbReference>
<dbReference type="InterPro" id="IPR003661">
    <property type="entry name" value="HisK_dim/P_dom"/>
</dbReference>
<dbReference type="InterPro" id="IPR000700">
    <property type="entry name" value="PAS-assoc_C"/>
</dbReference>
<keyword evidence="3" id="KW-0597">Phosphoprotein</keyword>
<evidence type="ECO:0000259" key="10">
    <source>
        <dbReference type="PROSITE" id="PS50109"/>
    </source>
</evidence>
<dbReference type="EC" id="2.7.13.3" evidence="2"/>
<evidence type="ECO:0000256" key="3">
    <source>
        <dbReference type="ARBA" id="ARBA00022553"/>
    </source>
</evidence>
<keyword evidence="4" id="KW-0808">Transferase</keyword>
<dbReference type="Pfam" id="PF00989">
    <property type="entry name" value="PAS"/>
    <property type="match status" value="1"/>
</dbReference>
<dbReference type="Proteomes" id="UP000244892">
    <property type="component" value="Chromosome"/>
</dbReference>
<dbReference type="SUPFAM" id="SSF47384">
    <property type="entry name" value="Homodimeric domain of signal transducing histidine kinase"/>
    <property type="match status" value="1"/>
</dbReference>
<keyword evidence="6" id="KW-0418">Kinase</keyword>
<comment type="catalytic activity">
    <reaction evidence="1">
        <text>ATP + protein L-histidine = ADP + protein N-phospho-L-histidine.</text>
        <dbReference type="EC" id="2.7.13.3"/>
    </reaction>
</comment>
<dbReference type="NCBIfam" id="TIGR00229">
    <property type="entry name" value="sensory_box"/>
    <property type="match status" value="1"/>
</dbReference>
<dbReference type="PROSITE" id="PS50112">
    <property type="entry name" value="PAS"/>
    <property type="match status" value="1"/>
</dbReference>
<dbReference type="PANTHER" id="PTHR43065:SF42">
    <property type="entry name" value="TWO-COMPONENT SENSOR PPRA"/>
    <property type="match status" value="1"/>
</dbReference>
<feature type="domain" description="Histidine kinase" evidence="10">
    <location>
        <begin position="416"/>
        <end position="636"/>
    </location>
</feature>
<dbReference type="SMART" id="SM00086">
    <property type="entry name" value="PAC"/>
    <property type="match status" value="1"/>
</dbReference>
<feature type="transmembrane region" description="Helical" evidence="9">
    <location>
        <begin position="15"/>
        <end position="35"/>
    </location>
</feature>
<evidence type="ECO:0000256" key="5">
    <source>
        <dbReference type="ARBA" id="ARBA00022741"/>
    </source>
</evidence>
<dbReference type="PRINTS" id="PR00344">
    <property type="entry name" value="BCTRLSENSOR"/>
</dbReference>
<evidence type="ECO:0000259" key="11">
    <source>
        <dbReference type="PROSITE" id="PS50112"/>
    </source>
</evidence>
<evidence type="ECO:0000256" key="8">
    <source>
        <dbReference type="ARBA" id="ARBA00023012"/>
    </source>
</evidence>
<keyword evidence="5" id="KW-0547">Nucleotide-binding</keyword>
<evidence type="ECO:0000256" key="1">
    <source>
        <dbReference type="ARBA" id="ARBA00000085"/>
    </source>
</evidence>
<keyword evidence="14" id="KW-1185">Reference proteome</keyword>
<dbReference type="PANTHER" id="PTHR43065">
    <property type="entry name" value="SENSOR HISTIDINE KINASE"/>
    <property type="match status" value="1"/>
</dbReference>
<keyword evidence="9" id="KW-1133">Transmembrane helix</keyword>
<keyword evidence="8" id="KW-0902">Two-component regulatory system</keyword>
<keyword evidence="9" id="KW-0472">Membrane</keyword>
<keyword evidence="9" id="KW-0812">Transmembrane</keyword>
<dbReference type="CDD" id="cd00082">
    <property type="entry name" value="HisKA"/>
    <property type="match status" value="1"/>
</dbReference>
<dbReference type="Gene3D" id="3.30.565.10">
    <property type="entry name" value="Histidine kinase-like ATPase, C-terminal domain"/>
    <property type="match status" value="1"/>
</dbReference>
<protein>
    <recommendedName>
        <fullName evidence="2">histidine kinase</fullName>
        <ecNumber evidence="2">2.7.13.3</ecNumber>
    </recommendedName>
</protein>